<keyword evidence="3" id="KW-1185">Reference proteome</keyword>
<feature type="compositionally biased region" description="Polar residues" evidence="1">
    <location>
        <begin position="947"/>
        <end position="957"/>
    </location>
</feature>
<feature type="region of interest" description="Disordered" evidence="1">
    <location>
        <begin position="770"/>
        <end position="815"/>
    </location>
</feature>
<dbReference type="EMBL" id="MU404352">
    <property type="protein sequence ID" value="KAI1615000.1"/>
    <property type="molecule type" value="Genomic_DNA"/>
</dbReference>
<feature type="compositionally biased region" description="Polar residues" evidence="1">
    <location>
        <begin position="197"/>
        <end position="206"/>
    </location>
</feature>
<feature type="region of interest" description="Disordered" evidence="1">
    <location>
        <begin position="197"/>
        <end position="217"/>
    </location>
</feature>
<dbReference type="AlphaFoldDB" id="A0AAN6DYK1"/>
<sequence>MPTTASNAAQAASSSLMTSFHWDTENISKRHSYVDPKTRFRVGSRCAWYPTEYFEDHVWTGFLLPKLSNVFNRNQKEIFGSRRKPFAEIKCYMTSGSTEWKIISVLSKNPIISRLGSGFDFYADPDPADTKLSASTTTLYPPELGATASSLCGIRILIAPQPGSGSLKWTHATLGGLVQIDNTVYGLTAAHVFSGDTDSGSYSTENSESEQNDSSRTSFALTNSAASVYSSTYLSQGTTVYIDPAKYTRTIDDGDVCEVLEDGDSPNVQGALVLGELYGTGSQGPWLSTSRDWALIKISDPKYHLPNTLQFNGRTIECSSIATSLTRGQVAVASGFTGVRLAGSSGRTRGVLIPGAPEMIALWTIDGSSLPGDCGSWVIDLTSGQVYGMLLASSKEQNCSYCLSMSEIFDSITSTLGVNQPTIFDPREQHLGLAGLVRPSITDAPAPTQNSGPAGNTSAQEAFCGKQATTDHYQSTTDKPVVEPLLPRVTITMPDTTKEHDEPAIVSEEGTPSLPVAYDPDDGTLLKAVQCGASRYELPTTKVDKSVAQKLGYEIWQGQFSSIVETYGKEFSFIQLVQESRLQSRIVCAPNASLESIPENDGKKLPLGAGTTGTEEVTEGFPSPGGPSEDIAFRLAQELEHDDEVGPYRVDPAKTWDPDLSQIERASPLSKALLHRSQTRASQEDNATRVVDIQANDGTDLEDQGLEERVAKSKDKEWYYLSPSQGTSRSGYVKAARRERGRPRSPPRRRTRGTGETVVLWQDEQDRDNRRDFDREGVTTRRQNSVERTRGGGVQRWDSDYGNARPGYTTLRRDVGNDDARNIRSESFASRRTDKTEDISVTRSESIPRAMTHDWTLWDSDTNVAVVRNRNGPGSPAEELNKNGINRSEATRAEPRTAYRHLEAAHYPSGLSAEEQRMLQEDIDDRRGGHSPRHYYDGLESTDHNKFSSQQEKPAQHNSRKLAGSAYASGSEDNAPRGWSYIPATTNSGEDSDRQNSAGRVQQSFYNPPSARSSFAHDGPPTVEPEPISGFESKESLASGDEVNRQRPRRGTTTIPKRLVRTKVLDEVGYNYVEIVGILQSKPNID</sequence>
<feature type="compositionally biased region" description="Basic residues" evidence="1">
    <location>
        <begin position="735"/>
        <end position="752"/>
    </location>
</feature>
<protein>
    <recommendedName>
        <fullName evidence="4">Peptidase S1 domain-containing protein</fullName>
    </recommendedName>
</protein>
<proteinExistence type="predicted"/>
<feature type="compositionally biased region" description="Basic and acidic residues" evidence="1">
    <location>
        <begin position="770"/>
        <end position="790"/>
    </location>
</feature>
<gene>
    <name evidence="2" type="ORF">EDD36DRAFT_171206</name>
</gene>
<dbReference type="Proteomes" id="UP001203852">
    <property type="component" value="Unassembled WGS sequence"/>
</dbReference>
<evidence type="ECO:0000313" key="2">
    <source>
        <dbReference type="EMBL" id="KAI1615000.1"/>
    </source>
</evidence>
<reference evidence="2" key="1">
    <citation type="journal article" date="2022" name="bioRxiv">
        <title>Deciphering the potential niche of two novel black yeast fungi from a biological soil crust based on their genomes, phenotypes, and melanin regulation.</title>
        <authorList>
            <consortium name="DOE Joint Genome Institute"/>
            <person name="Carr E.C."/>
            <person name="Barton Q."/>
            <person name="Grambo S."/>
            <person name="Sullivan M."/>
            <person name="Renfro C.M."/>
            <person name="Kuo A."/>
            <person name="Pangilinan J."/>
            <person name="Lipzen A."/>
            <person name="Keymanesh K."/>
            <person name="Savage E."/>
            <person name="Barry K."/>
            <person name="Grigoriev I.V."/>
            <person name="Riekhof W.R."/>
            <person name="Harris S.S."/>
        </authorList>
    </citation>
    <scope>NUCLEOTIDE SEQUENCE</scope>
    <source>
        <strain evidence="2">JF 03-4F</strain>
    </source>
</reference>
<feature type="compositionally biased region" description="Basic and acidic residues" evidence="1">
    <location>
        <begin position="914"/>
        <end position="946"/>
    </location>
</feature>
<feature type="region of interest" description="Disordered" evidence="1">
    <location>
        <begin position="870"/>
        <end position="1055"/>
    </location>
</feature>
<comment type="caution">
    <text evidence="2">The sequence shown here is derived from an EMBL/GenBank/DDBJ whole genome shotgun (WGS) entry which is preliminary data.</text>
</comment>
<feature type="region of interest" description="Disordered" evidence="1">
    <location>
        <begin position="822"/>
        <end position="841"/>
    </location>
</feature>
<dbReference type="SUPFAM" id="SSF50494">
    <property type="entry name" value="Trypsin-like serine proteases"/>
    <property type="match status" value="1"/>
</dbReference>
<name>A0AAN6DYK1_9EURO</name>
<evidence type="ECO:0000313" key="3">
    <source>
        <dbReference type="Proteomes" id="UP001203852"/>
    </source>
</evidence>
<feature type="compositionally biased region" description="Basic and acidic residues" evidence="1">
    <location>
        <begin position="889"/>
        <end position="904"/>
    </location>
</feature>
<accession>A0AAN6DYK1</accession>
<evidence type="ECO:0000256" key="1">
    <source>
        <dbReference type="SAM" id="MobiDB-lite"/>
    </source>
</evidence>
<feature type="compositionally biased region" description="Basic and acidic residues" evidence="1">
    <location>
        <begin position="822"/>
        <end position="840"/>
    </location>
</feature>
<dbReference type="InterPro" id="IPR009003">
    <property type="entry name" value="Peptidase_S1_PA"/>
</dbReference>
<feature type="region of interest" description="Disordered" evidence="1">
    <location>
        <begin position="721"/>
        <end position="757"/>
    </location>
</feature>
<evidence type="ECO:0008006" key="4">
    <source>
        <dbReference type="Google" id="ProtNLM"/>
    </source>
</evidence>
<organism evidence="2 3">
    <name type="scientific">Exophiala viscosa</name>
    <dbReference type="NCBI Taxonomy" id="2486360"/>
    <lineage>
        <taxon>Eukaryota</taxon>
        <taxon>Fungi</taxon>
        <taxon>Dikarya</taxon>
        <taxon>Ascomycota</taxon>
        <taxon>Pezizomycotina</taxon>
        <taxon>Eurotiomycetes</taxon>
        <taxon>Chaetothyriomycetidae</taxon>
        <taxon>Chaetothyriales</taxon>
        <taxon>Herpotrichiellaceae</taxon>
        <taxon>Exophiala</taxon>
    </lineage>
</organism>
<feature type="compositionally biased region" description="Polar residues" evidence="1">
    <location>
        <begin position="983"/>
        <end position="1013"/>
    </location>
</feature>